<proteinExistence type="predicted"/>
<reference evidence="1 2" key="1">
    <citation type="journal article" date="2012" name="J. Bacteriol.">
        <title>Complete genome sequence of a thermophilic methanogen, Methanocella conradii HZ254, isolated from Chinese rice field soil.</title>
        <authorList>
            <person name="Lu Z."/>
            <person name="Lu Y."/>
        </authorList>
    </citation>
    <scope>NUCLEOTIDE SEQUENCE [LARGE SCALE GENOMIC DNA]</scope>
    <source>
        <strain evidence="2">DSM 24694 / JCM 17849 / CGMCC 1.5162 / HZ254</strain>
    </source>
</reference>
<dbReference type="Proteomes" id="UP000005233">
    <property type="component" value="Chromosome"/>
</dbReference>
<organism evidence="1 2">
    <name type="scientific">Methanocella conradii (strain DSM 24694 / JCM 17849 / CGMCC 1.5162 / HZ254)</name>
    <dbReference type="NCBI Taxonomy" id="1041930"/>
    <lineage>
        <taxon>Archaea</taxon>
        <taxon>Methanobacteriati</taxon>
        <taxon>Methanobacteriota</taxon>
        <taxon>Stenosarchaea group</taxon>
        <taxon>Methanomicrobia</taxon>
        <taxon>Methanocellales</taxon>
        <taxon>Methanocellaceae</taxon>
        <taxon>Methanocella</taxon>
    </lineage>
</organism>
<name>H8I9P3_METCZ</name>
<gene>
    <name evidence="1" type="ordered locus">Mtc_1750</name>
</gene>
<keyword evidence="2" id="KW-1185">Reference proteome</keyword>
<evidence type="ECO:0000313" key="2">
    <source>
        <dbReference type="Proteomes" id="UP000005233"/>
    </source>
</evidence>
<dbReference type="HOGENOM" id="CLU_666679_0_0_2"/>
<dbReference type="KEGG" id="mez:Mtc_1750"/>
<dbReference type="AlphaFoldDB" id="H8I9P3"/>
<dbReference type="GeneID" id="11971892"/>
<evidence type="ECO:0000313" key="1">
    <source>
        <dbReference type="EMBL" id="AFD00494.1"/>
    </source>
</evidence>
<sequence>MLKKIKIGTMGMVIMVVLLITVATLNVGTVNANTTDKKTSDLKWVTKYVPGFGNVTAREDMFVGEGNNTKIVLNKDYQTNGAITPIFENVPQVDVVTVNTPYGNVTVTKDEYNKLGKDKIIADQKAFIEQRNELIKAGRLDTSLENLSESQFIAKTQAITQTVLQEQISPLSTSQNTMQTTVVQTASGTFYWSREDYRVQRYPWCYPSCIYGIAYPFASTPLPPSDGTTVYHEVEIHLNNAGSNGETCEIIAQHSWDGRSVWPSMFIDGKDQSMPEMQIKNVNGPIEYRFEYIPSNPDYSGHPTYKITLYNPANGDTRRKTFDVNYLSTRGTYIDFLDPDVEFLHSDPCPVCYSNSNFVQEGAYQGSTYCNPADVFIPLYKTSSQYAQVGLSMNYPSSGQILSTHESGNNVS</sequence>
<accession>H8I9P3</accession>
<dbReference type="EMBL" id="CP003243">
    <property type="protein sequence ID" value="AFD00494.1"/>
    <property type="molecule type" value="Genomic_DNA"/>
</dbReference>
<protein>
    <submittedName>
        <fullName evidence="1">Uncharacterized protein</fullName>
    </submittedName>
</protein>
<dbReference type="RefSeq" id="WP_014406325.1">
    <property type="nucleotide sequence ID" value="NC_017034.1"/>
</dbReference>